<dbReference type="Gene3D" id="3.30.1330.40">
    <property type="entry name" value="RutC-like"/>
    <property type="match status" value="1"/>
</dbReference>
<feature type="domain" description="Diphthamide synthase" evidence="10">
    <location>
        <begin position="25"/>
        <end position="219"/>
    </location>
</feature>
<comment type="catalytic activity">
    <reaction evidence="9">
        <text>diphthine-[translation elongation factor 2] + NH4(+) + ATP = diphthamide-[translation elongation factor 2] + AMP + diphosphate + H(+)</text>
        <dbReference type="Rhea" id="RHEA:19753"/>
        <dbReference type="Rhea" id="RHEA-COMP:10172"/>
        <dbReference type="Rhea" id="RHEA-COMP:10174"/>
        <dbReference type="ChEBI" id="CHEBI:15378"/>
        <dbReference type="ChEBI" id="CHEBI:16692"/>
        <dbReference type="ChEBI" id="CHEBI:28938"/>
        <dbReference type="ChEBI" id="CHEBI:30616"/>
        <dbReference type="ChEBI" id="CHEBI:33019"/>
        <dbReference type="ChEBI" id="CHEBI:82696"/>
        <dbReference type="ChEBI" id="CHEBI:456215"/>
        <dbReference type="EC" id="6.3.1.14"/>
    </reaction>
</comment>
<dbReference type="EMBL" id="CATNWA010003016">
    <property type="protein sequence ID" value="CAI9544376.1"/>
    <property type="molecule type" value="Genomic_DNA"/>
</dbReference>
<accession>A0ABN9B9X3</accession>
<dbReference type="SUPFAM" id="SSF55298">
    <property type="entry name" value="YjgF-like"/>
    <property type="match status" value="1"/>
</dbReference>
<comment type="caution">
    <text evidence="11">The sequence shown here is derived from an EMBL/GenBank/DDBJ whole genome shotgun (WGS) entry which is preliminary data.</text>
</comment>
<proteinExistence type="inferred from homology"/>
<feature type="non-terminal residue" evidence="11">
    <location>
        <position position="353"/>
    </location>
</feature>
<evidence type="ECO:0000256" key="4">
    <source>
        <dbReference type="ARBA" id="ARBA00018426"/>
    </source>
</evidence>
<evidence type="ECO:0000256" key="9">
    <source>
        <dbReference type="ARBA" id="ARBA00048108"/>
    </source>
</evidence>
<dbReference type="NCBIfam" id="TIGR00290">
    <property type="entry name" value="MJ0570_dom"/>
    <property type="match status" value="1"/>
</dbReference>
<gene>
    <name evidence="11" type="ORF">SPARVUS_LOCUS2460670</name>
</gene>
<comment type="similarity">
    <text evidence="2">Belongs to the Diphthine--ammonia ligase family.</text>
</comment>
<dbReference type="Gene3D" id="3.90.1490.10">
    <property type="entry name" value="putative n-type atp pyrophosphatase, domain 2"/>
    <property type="match status" value="1"/>
</dbReference>
<evidence type="ECO:0000313" key="12">
    <source>
        <dbReference type="Proteomes" id="UP001162483"/>
    </source>
</evidence>
<evidence type="ECO:0000256" key="1">
    <source>
        <dbReference type="ARBA" id="ARBA00005156"/>
    </source>
</evidence>
<dbReference type="SUPFAM" id="SSF52402">
    <property type="entry name" value="Adenine nucleotide alpha hydrolases-like"/>
    <property type="match status" value="1"/>
</dbReference>
<sequence>MMQCVMAGHQIVALANLKPPDSAVDELDSYMYQTVGYQALDLYAEAMGLPLYRATLSGASLNIGRGYTPQEGDEVEDLYHLLKMIKEKECVDAVSVGAILSDYQRVRVENVCQRLGLQPLAYLWRRKQEDLLDEMISSGLQAILIKVAAFGLDPDKHLGKTLEEMRPYLKQLSAQYGVHVCGEGGEYETLTLDCPLFSKNIVIDSTEVMMHSNDAFAPVAYLRLLKLHLKDKAGGTVLSSGEPCPCDIDQLVPQETELHTETEHKPLVFIPQEWSSGSGVHWSSQTCSGFRWMSEVTSYGGNVQEATLSGLSSFKVQVEENGLQMSDAVLVHLYVQSMDDFAAINAEYGRLFS</sequence>
<name>A0ABN9B9X3_9NEOB</name>
<dbReference type="InterPro" id="IPR014729">
    <property type="entry name" value="Rossmann-like_a/b/a_fold"/>
</dbReference>
<dbReference type="Pfam" id="PF01902">
    <property type="entry name" value="Diphthami_syn_2"/>
    <property type="match status" value="1"/>
</dbReference>
<dbReference type="Gene3D" id="3.40.50.620">
    <property type="entry name" value="HUPs"/>
    <property type="match status" value="1"/>
</dbReference>
<dbReference type="PANTHER" id="PTHR12196">
    <property type="entry name" value="DOMAIN OF UNKNOWN FUNCTION 71 DUF71 -CONTAINING PROTEIN"/>
    <property type="match status" value="1"/>
</dbReference>
<dbReference type="InterPro" id="IPR002761">
    <property type="entry name" value="Diphthami_syn_dom"/>
</dbReference>
<dbReference type="EC" id="6.3.1.14" evidence="3"/>
<dbReference type="CDD" id="cd01994">
    <property type="entry name" value="AANH_PF0828-like"/>
    <property type="match status" value="1"/>
</dbReference>
<dbReference type="InterPro" id="IPR035959">
    <property type="entry name" value="RutC-like_sf"/>
</dbReference>
<evidence type="ECO:0000256" key="5">
    <source>
        <dbReference type="ARBA" id="ARBA00029814"/>
    </source>
</evidence>
<evidence type="ECO:0000256" key="8">
    <source>
        <dbReference type="ARBA" id="ARBA00032849"/>
    </source>
</evidence>
<organism evidence="11 12">
    <name type="scientific">Staurois parvus</name>
    <dbReference type="NCBI Taxonomy" id="386267"/>
    <lineage>
        <taxon>Eukaryota</taxon>
        <taxon>Metazoa</taxon>
        <taxon>Chordata</taxon>
        <taxon>Craniata</taxon>
        <taxon>Vertebrata</taxon>
        <taxon>Euteleostomi</taxon>
        <taxon>Amphibia</taxon>
        <taxon>Batrachia</taxon>
        <taxon>Anura</taxon>
        <taxon>Neobatrachia</taxon>
        <taxon>Ranoidea</taxon>
        <taxon>Ranidae</taxon>
        <taxon>Staurois</taxon>
    </lineage>
</organism>
<keyword evidence="12" id="KW-1185">Reference proteome</keyword>
<evidence type="ECO:0000256" key="3">
    <source>
        <dbReference type="ARBA" id="ARBA00012089"/>
    </source>
</evidence>
<dbReference type="InterPro" id="IPR030662">
    <property type="entry name" value="DPH6/MJ0570"/>
</dbReference>
<evidence type="ECO:0000256" key="6">
    <source>
        <dbReference type="ARBA" id="ARBA00031202"/>
    </source>
</evidence>
<protein>
    <recommendedName>
        <fullName evidence="4">Diphthine--ammonia ligase</fullName>
        <ecNumber evidence="3">6.3.1.14</ecNumber>
    </recommendedName>
    <alternativeName>
        <fullName evidence="6">ATP-binding domain-containing protein 4</fullName>
    </alternativeName>
    <alternativeName>
        <fullName evidence="5">Diphthamide synthase</fullName>
    </alternativeName>
    <alternativeName>
        <fullName evidence="7">Diphthamide synthetase</fullName>
    </alternativeName>
    <alternativeName>
        <fullName evidence="8">Protein DPH6 homolog</fullName>
    </alternativeName>
</protein>
<evidence type="ECO:0000256" key="2">
    <source>
        <dbReference type="ARBA" id="ARBA00008496"/>
    </source>
</evidence>
<evidence type="ECO:0000259" key="10">
    <source>
        <dbReference type="Pfam" id="PF01902"/>
    </source>
</evidence>
<comment type="pathway">
    <text evidence="1">Protein modification; peptidyl-diphthamide biosynthesis.</text>
</comment>
<evidence type="ECO:0000256" key="7">
    <source>
        <dbReference type="ARBA" id="ARBA00031552"/>
    </source>
</evidence>
<reference evidence="11" key="1">
    <citation type="submission" date="2023-05" db="EMBL/GenBank/DDBJ databases">
        <authorList>
            <person name="Stuckert A."/>
        </authorList>
    </citation>
    <scope>NUCLEOTIDE SEQUENCE</scope>
</reference>
<dbReference type="Proteomes" id="UP001162483">
    <property type="component" value="Unassembled WGS sequence"/>
</dbReference>
<dbReference type="PANTHER" id="PTHR12196:SF2">
    <property type="entry name" value="DIPHTHINE--AMMONIA LIGASE"/>
    <property type="match status" value="1"/>
</dbReference>
<evidence type="ECO:0000313" key="11">
    <source>
        <dbReference type="EMBL" id="CAI9544376.1"/>
    </source>
</evidence>